<comment type="similarity">
    <text evidence="1">Belongs to the thioredoxin family. DsbA subfamily.</text>
</comment>
<evidence type="ECO:0000256" key="5">
    <source>
        <dbReference type="ARBA" id="ARBA00023284"/>
    </source>
</evidence>
<dbReference type="InterPro" id="IPR036249">
    <property type="entry name" value="Thioredoxin-like_sf"/>
</dbReference>
<organism evidence="8 9">
    <name type="scientific">Paractinoplanes durhamensis</name>
    <dbReference type="NCBI Taxonomy" id="113563"/>
    <lineage>
        <taxon>Bacteria</taxon>
        <taxon>Bacillati</taxon>
        <taxon>Actinomycetota</taxon>
        <taxon>Actinomycetes</taxon>
        <taxon>Micromonosporales</taxon>
        <taxon>Micromonosporaceae</taxon>
        <taxon>Paractinoplanes</taxon>
    </lineage>
</organism>
<evidence type="ECO:0000256" key="2">
    <source>
        <dbReference type="ARBA" id="ARBA00022729"/>
    </source>
</evidence>
<comment type="caution">
    <text evidence="8">The sequence shown here is derived from an EMBL/GenBank/DDBJ whole genome shotgun (WGS) entry which is preliminary data.</text>
</comment>
<dbReference type="Pfam" id="PF13462">
    <property type="entry name" value="Thioredoxin_4"/>
    <property type="match status" value="1"/>
</dbReference>
<evidence type="ECO:0000259" key="7">
    <source>
        <dbReference type="Pfam" id="PF13462"/>
    </source>
</evidence>
<sequence length="254" mass="26892">MSKHDRLRAKAREVRLAQERAERRRKRIRIAIGAGSLVIVGLLVAIFAVVYTSASHDRTTASGVLVTPANLAASGAIPVGQTSAPVTVEIYLDYMCPACGKFEQANATELDRLLAAGTIKLELHPMNFLDSRSKGTNYSTRTANAVATTADQAADKVWVLSKALYANQPEEGTSGLTDQQIADLATTAGVPQATVDAFKNRTFDTWVTNSNDAAFKAGVQGTPTIKINGTHFEGDVYNAGPLTQAIEQAAGGAS</sequence>
<dbReference type="Gene3D" id="3.40.30.10">
    <property type="entry name" value="Glutaredoxin"/>
    <property type="match status" value="1"/>
</dbReference>
<proteinExistence type="inferred from homology"/>
<dbReference type="Proteomes" id="UP000637628">
    <property type="component" value="Unassembled WGS sequence"/>
</dbReference>
<keyword evidence="4" id="KW-1015">Disulfide bond</keyword>
<keyword evidence="6" id="KW-0812">Transmembrane</keyword>
<evidence type="ECO:0000313" key="8">
    <source>
        <dbReference type="EMBL" id="GIE03035.1"/>
    </source>
</evidence>
<keyword evidence="2" id="KW-0732">Signal</keyword>
<keyword evidence="5" id="KW-0676">Redox-active center</keyword>
<evidence type="ECO:0000256" key="4">
    <source>
        <dbReference type="ARBA" id="ARBA00023157"/>
    </source>
</evidence>
<dbReference type="RefSeq" id="WP_203728754.1">
    <property type="nucleotide sequence ID" value="NZ_BAAATX010000010.1"/>
</dbReference>
<reference evidence="8 9" key="1">
    <citation type="submission" date="2021-01" db="EMBL/GenBank/DDBJ databases">
        <title>Whole genome shotgun sequence of Actinoplanes durhamensis NBRC 14914.</title>
        <authorList>
            <person name="Komaki H."/>
            <person name="Tamura T."/>
        </authorList>
    </citation>
    <scope>NUCLEOTIDE SEQUENCE [LARGE SCALE GENOMIC DNA]</scope>
    <source>
        <strain evidence="8 9">NBRC 14914</strain>
    </source>
</reference>
<dbReference type="PANTHER" id="PTHR13887">
    <property type="entry name" value="GLUTATHIONE S-TRANSFERASE KAPPA"/>
    <property type="match status" value="1"/>
</dbReference>
<keyword evidence="3" id="KW-0560">Oxidoreductase</keyword>
<name>A0ABQ3YZN5_9ACTN</name>
<dbReference type="SUPFAM" id="SSF52833">
    <property type="entry name" value="Thioredoxin-like"/>
    <property type="match status" value="1"/>
</dbReference>
<evidence type="ECO:0000256" key="1">
    <source>
        <dbReference type="ARBA" id="ARBA00005791"/>
    </source>
</evidence>
<feature type="transmembrane region" description="Helical" evidence="6">
    <location>
        <begin position="30"/>
        <end position="51"/>
    </location>
</feature>
<keyword evidence="6" id="KW-1133">Transmembrane helix</keyword>
<evidence type="ECO:0000313" key="9">
    <source>
        <dbReference type="Proteomes" id="UP000637628"/>
    </source>
</evidence>
<accession>A0ABQ3YZN5</accession>
<feature type="domain" description="Thioredoxin-like fold" evidence="7">
    <location>
        <begin position="77"/>
        <end position="235"/>
    </location>
</feature>
<evidence type="ECO:0000256" key="3">
    <source>
        <dbReference type="ARBA" id="ARBA00023002"/>
    </source>
</evidence>
<keyword evidence="9" id="KW-1185">Reference proteome</keyword>
<dbReference type="EMBL" id="BOML01000035">
    <property type="protein sequence ID" value="GIE03035.1"/>
    <property type="molecule type" value="Genomic_DNA"/>
</dbReference>
<gene>
    <name evidence="8" type="ORF">Adu01nite_43850</name>
</gene>
<evidence type="ECO:0000256" key="6">
    <source>
        <dbReference type="SAM" id="Phobius"/>
    </source>
</evidence>
<protein>
    <submittedName>
        <fullName evidence="8">Membrane protein</fullName>
    </submittedName>
</protein>
<dbReference type="InterPro" id="IPR012336">
    <property type="entry name" value="Thioredoxin-like_fold"/>
</dbReference>
<keyword evidence="6" id="KW-0472">Membrane</keyword>
<dbReference type="PANTHER" id="PTHR13887:SF14">
    <property type="entry name" value="DISULFIDE BOND FORMATION PROTEIN D"/>
    <property type="match status" value="1"/>
</dbReference>